<organism evidence="2 3">
    <name type="scientific">Lactococcus nasutitermitis</name>
    <dbReference type="NCBI Taxonomy" id="1652957"/>
    <lineage>
        <taxon>Bacteria</taxon>
        <taxon>Bacillati</taxon>
        <taxon>Bacillota</taxon>
        <taxon>Bacilli</taxon>
        <taxon>Lactobacillales</taxon>
        <taxon>Streptococcaceae</taxon>
        <taxon>Lactococcus</taxon>
    </lineage>
</organism>
<accession>A0ABV9JF22</accession>
<keyword evidence="3" id="KW-1185">Reference proteome</keyword>
<feature type="transmembrane region" description="Helical" evidence="1">
    <location>
        <begin position="6"/>
        <end position="28"/>
    </location>
</feature>
<dbReference type="RefSeq" id="WP_244842860.1">
    <property type="nucleotide sequence ID" value="NZ_BOVQ01000007.1"/>
</dbReference>
<gene>
    <name evidence="2" type="ORF">ACFO26_10405</name>
</gene>
<dbReference type="InterPro" id="IPR029058">
    <property type="entry name" value="AB_hydrolase_fold"/>
</dbReference>
<dbReference type="EMBL" id="JBHSGD010000010">
    <property type="protein sequence ID" value="MFC4653312.1"/>
    <property type="molecule type" value="Genomic_DNA"/>
</dbReference>
<dbReference type="SUPFAM" id="SSF53474">
    <property type="entry name" value="alpha/beta-Hydrolases"/>
    <property type="match status" value="1"/>
</dbReference>
<evidence type="ECO:0000256" key="1">
    <source>
        <dbReference type="SAM" id="Phobius"/>
    </source>
</evidence>
<dbReference type="Proteomes" id="UP001595987">
    <property type="component" value="Unassembled WGS sequence"/>
</dbReference>
<keyword evidence="1" id="KW-0812">Transmembrane</keyword>
<comment type="caution">
    <text evidence="2">The sequence shown here is derived from an EMBL/GenBank/DDBJ whole genome shotgun (WGS) entry which is preliminary data.</text>
</comment>
<dbReference type="InterPro" id="IPR010315">
    <property type="entry name" value="DUF915_hydro-like"/>
</dbReference>
<keyword evidence="2" id="KW-0378">Hydrolase</keyword>
<evidence type="ECO:0000313" key="3">
    <source>
        <dbReference type="Proteomes" id="UP001595987"/>
    </source>
</evidence>
<sequence length="308" mass="33647">MKKSKVISTTFLSTVVLIIAGFSLFLYLGHYSLVKNVQVSETRIKKEDNEQTKPSIPAKQTIYPTIYITGSGGSIKSLNILFEHILPIKTAPAKRGLTLLVNISENDKLTTTGKIAKGNKYPLIQLGTVVGTSNGALYSPAIQTAVRYLKLYYNVPWINLVGYSSGATGAMYYMIDTGGNTDFPPVNKFVSLDGEFNNCVSQVSAGQTLADVLLEGPEIQKPMYQYIEQGYQKVSPTTKIMLLEGDYKTALQTDGAVPWSDSFSIYHLLKANGNEVSATLYPSKTSHGSDTSNLIATSYIRNFIYGDG</sequence>
<evidence type="ECO:0000313" key="2">
    <source>
        <dbReference type="EMBL" id="MFC4653312.1"/>
    </source>
</evidence>
<proteinExistence type="predicted"/>
<dbReference type="Pfam" id="PF06028">
    <property type="entry name" value="DUF915"/>
    <property type="match status" value="1"/>
</dbReference>
<reference evidence="3" key="1">
    <citation type="journal article" date="2019" name="Int. J. Syst. Evol. Microbiol.">
        <title>The Global Catalogue of Microorganisms (GCM) 10K type strain sequencing project: providing services to taxonomists for standard genome sequencing and annotation.</title>
        <authorList>
            <consortium name="The Broad Institute Genomics Platform"/>
            <consortium name="The Broad Institute Genome Sequencing Center for Infectious Disease"/>
            <person name="Wu L."/>
            <person name="Ma J."/>
        </authorList>
    </citation>
    <scope>NUCLEOTIDE SEQUENCE [LARGE SCALE GENOMIC DNA]</scope>
    <source>
        <strain evidence="3">CCUG 63287</strain>
    </source>
</reference>
<protein>
    <submittedName>
        <fullName evidence="2">Alpha/beta hydrolase</fullName>
    </submittedName>
</protein>
<keyword evidence="1" id="KW-0472">Membrane</keyword>
<name>A0ABV9JF22_9LACT</name>
<keyword evidence="1" id="KW-1133">Transmembrane helix</keyword>
<dbReference type="Gene3D" id="3.40.50.1820">
    <property type="entry name" value="alpha/beta hydrolase"/>
    <property type="match status" value="1"/>
</dbReference>
<dbReference type="GO" id="GO:0016787">
    <property type="term" value="F:hydrolase activity"/>
    <property type="evidence" value="ECO:0007669"/>
    <property type="project" value="UniProtKB-KW"/>
</dbReference>